<proteinExistence type="predicted"/>
<feature type="region of interest" description="Disordered" evidence="1">
    <location>
        <begin position="123"/>
        <end position="229"/>
    </location>
</feature>
<evidence type="ECO:0000256" key="1">
    <source>
        <dbReference type="SAM" id="MobiDB-lite"/>
    </source>
</evidence>
<feature type="compositionally biased region" description="Low complexity" evidence="1">
    <location>
        <begin position="153"/>
        <end position="163"/>
    </location>
</feature>
<feature type="compositionally biased region" description="Pro residues" evidence="1">
    <location>
        <begin position="193"/>
        <end position="205"/>
    </location>
</feature>
<evidence type="ECO:0000313" key="2">
    <source>
        <dbReference type="EMBL" id="NDV62226.1"/>
    </source>
</evidence>
<feature type="compositionally biased region" description="Pro residues" evidence="1">
    <location>
        <begin position="218"/>
        <end position="229"/>
    </location>
</feature>
<evidence type="ECO:0000313" key="3">
    <source>
        <dbReference type="Proteomes" id="UP000478417"/>
    </source>
</evidence>
<organism evidence="2 3">
    <name type="scientific">Oceanipulchritudo coccoides</name>
    <dbReference type="NCBI Taxonomy" id="2706888"/>
    <lineage>
        <taxon>Bacteria</taxon>
        <taxon>Pseudomonadati</taxon>
        <taxon>Verrucomicrobiota</taxon>
        <taxon>Opitutia</taxon>
        <taxon>Puniceicoccales</taxon>
        <taxon>Oceanipulchritudinaceae</taxon>
        <taxon>Oceanipulchritudo</taxon>
    </lineage>
</organism>
<keyword evidence="3" id="KW-1185">Reference proteome</keyword>
<name>A0A6B2M1G7_9BACT</name>
<sequence length="229" mass="25173">MRVRVLSLALSVVLLTSLDSSAYALSLLDRSPFLWPGFSPKEGDPKAQVAAGAPSDLEFHAVYELSGTTKVLLKDRRKNEFHWIRIGEEVEGMLPKEYNREKDELLLAYDNQEKWLSLQDLPQASGKPSAAVQPARPTNTNQNTTRRRVIRPSNRTTSSSTRNVIRPTSRTSSNVPRPPIRSTRRPVTGDPPVALPPGFVPPEPVGDPATQAPEFLPSLPPGTTPPSKP</sequence>
<feature type="compositionally biased region" description="Polar residues" evidence="1">
    <location>
        <begin position="166"/>
        <end position="175"/>
    </location>
</feature>
<dbReference type="EMBL" id="JAAGNX010000002">
    <property type="protein sequence ID" value="NDV62226.1"/>
    <property type="molecule type" value="Genomic_DNA"/>
</dbReference>
<dbReference type="Proteomes" id="UP000478417">
    <property type="component" value="Unassembled WGS sequence"/>
</dbReference>
<reference evidence="2 3" key="1">
    <citation type="submission" date="2020-02" db="EMBL/GenBank/DDBJ databases">
        <title>Albibacoteraceae fam. nov., the first described family within the subdivision 4 Verrucomicrobia.</title>
        <authorList>
            <person name="Xi F."/>
        </authorList>
    </citation>
    <scope>NUCLEOTIDE SEQUENCE [LARGE SCALE GENOMIC DNA]</scope>
    <source>
        <strain evidence="2 3">CK1056</strain>
    </source>
</reference>
<gene>
    <name evidence="2" type="ORF">G0Q06_07185</name>
</gene>
<dbReference type="RefSeq" id="WP_163963939.1">
    <property type="nucleotide sequence ID" value="NZ_JAAGNX010000002.1"/>
</dbReference>
<accession>A0A6B2M1G7</accession>
<dbReference type="AlphaFoldDB" id="A0A6B2M1G7"/>
<protein>
    <submittedName>
        <fullName evidence="2">Uncharacterized protein</fullName>
    </submittedName>
</protein>
<comment type="caution">
    <text evidence="2">The sequence shown here is derived from an EMBL/GenBank/DDBJ whole genome shotgun (WGS) entry which is preliminary data.</text>
</comment>